<dbReference type="AlphaFoldDB" id="A0A3B0YVU9"/>
<evidence type="ECO:0000259" key="1">
    <source>
        <dbReference type="Pfam" id="PF07995"/>
    </source>
</evidence>
<dbReference type="InterPro" id="IPR012938">
    <property type="entry name" value="Glc/Sorbosone_DH"/>
</dbReference>
<sequence>MFTRIAKSWLVIAAAAVVLMPLVVFGTEIVKTEDHSLRINTLTTGLKHPWGLAFLPDGGMLVTERSGRLRLIAEDGVLDPKPVTGLPQIEADGQGGLLDVVLHPDYTKNGWLYLSYVASGKGGSGTEVARFRLDGHRLKDFQMIFRMEPKRRSSHHFGSRLLFDEQGYLYITLGDRGDKKGAQQLNSHLGTVVRLHDDGSIPVDNPFSKQRHAKAEIYTYGNRNVQGITQNPWTKAIWAHEHGPQGGDEVNVLLPGVNYGWPVITYGVNYGLGTRIGEGVAKKGMAQPIYYWVPKSIAPSGMVFYDGDKFPDWRGDLFIGALRDQMLVRLIVDGEKVMQEEHILKGQLGRVRNVKMGPEGYLYLLVDARNGKLVRLEPVQ</sequence>
<dbReference type="Gene3D" id="2.120.10.30">
    <property type="entry name" value="TolB, C-terminal domain"/>
    <property type="match status" value="1"/>
</dbReference>
<gene>
    <name evidence="2" type="ORF">MNBD_GAMMA16-2194</name>
</gene>
<reference evidence="2" key="1">
    <citation type="submission" date="2018-06" db="EMBL/GenBank/DDBJ databases">
        <authorList>
            <person name="Zhirakovskaya E."/>
        </authorList>
    </citation>
    <scope>NUCLEOTIDE SEQUENCE</scope>
</reference>
<dbReference type="InterPro" id="IPR011041">
    <property type="entry name" value="Quinoprot_gluc/sorb_DH_b-prop"/>
</dbReference>
<protein>
    <submittedName>
        <fullName evidence="2">PQQ-dependent oxidoreductase, gdhB family</fullName>
    </submittedName>
</protein>
<proteinExistence type="predicted"/>
<feature type="domain" description="Glucose/Sorbosone dehydrogenase" evidence="1">
    <location>
        <begin position="46"/>
        <end position="375"/>
    </location>
</feature>
<dbReference type="PANTHER" id="PTHR19328">
    <property type="entry name" value="HEDGEHOG-INTERACTING PROTEIN"/>
    <property type="match status" value="1"/>
</dbReference>
<organism evidence="2">
    <name type="scientific">hydrothermal vent metagenome</name>
    <dbReference type="NCBI Taxonomy" id="652676"/>
    <lineage>
        <taxon>unclassified sequences</taxon>
        <taxon>metagenomes</taxon>
        <taxon>ecological metagenomes</taxon>
    </lineage>
</organism>
<dbReference type="EMBL" id="UOFO01000060">
    <property type="protein sequence ID" value="VAW85118.1"/>
    <property type="molecule type" value="Genomic_DNA"/>
</dbReference>
<dbReference type="InterPro" id="IPR011042">
    <property type="entry name" value="6-blade_b-propeller_TolB-like"/>
</dbReference>
<accession>A0A3B0YVU9</accession>
<dbReference type="Pfam" id="PF07995">
    <property type="entry name" value="GSDH"/>
    <property type="match status" value="1"/>
</dbReference>
<name>A0A3B0YVU9_9ZZZZ</name>
<evidence type="ECO:0000313" key="2">
    <source>
        <dbReference type="EMBL" id="VAW85118.1"/>
    </source>
</evidence>
<dbReference type="PANTHER" id="PTHR19328:SF75">
    <property type="entry name" value="ALDOSE SUGAR DEHYDROGENASE YLII"/>
    <property type="match status" value="1"/>
</dbReference>
<dbReference type="SUPFAM" id="SSF50952">
    <property type="entry name" value="Soluble quinoprotein glucose dehydrogenase"/>
    <property type="match status" value="1"/>
</dbReference>